<dbReference type="InterPro" id="IPR006652">
    <property type="entry name" value="Kelch_1"/>
</dbReference>
<dbReference type="Pfam" id="PF01344">
    <property type="entry name" value="Kelch_1"/>
    <property type="match status" value="1"/>
</dbReference>
<accession>A0AAN6JNU7</accession>
<keyword evidence="3" id="KW-1185">Reference proteome</keyword>
<protein>
    <submittedName>
        <fullName evidence="2">Kelch repeat-containing protein 3</fullName>
    </submittedName>
</protein>
<name>A0AAN6JNU7_9BASI</name>
<evidence type="ECO:0000256" key="1">
    <source>
        <dbReference type="SAM" id="MobiDB-lite"/>
    </source>
</evidence>
<feature type="non-terminal residue" evidence="2">
    <location>
        <position position="190"/>
    </location>
</feature>
<comment type="caution">
    <text evidence="2">The sequence shown here is derived from an EMBL/GenBank/DDBJ whole genome shotgun (WGS) entry which is preliminary data.</text>
</comment>
<dbReference type="InterPro" id="IPR015915">
    <property type="entry name" value="Kelch-typ_b-propeller"/>
</dbReference>
<dbReference type="Gene3D" id="2.120.10.80">
    <property type="entry name" value="Kelch-type beta propeller"/>
    <property type="match status" value="1"/>
</dbReference>
<evidence type="ECO:0000313" key="3">
    <source>
        <dbReference type="Proteomes" id="UP001176517"/>
    </source>
</evidence>
<gene>
    <name evidence="2" type="primary">KEL3_1</name>
    <name evidence="2" type="ORF">OC846_006634</name>
</gene>
<organism evidence="2 3">
    <name type="scientific">Tilletia horrida</name>
    <dbReference type="NCBI Taxonomy" id="155126"/>
    <lineage>
        <taxon>Eukaryota</taxon>
        <taxon>Fungi</taxon>
        <taxon>Dikarya</taxon>
        <taxon>Basidiomycota</taxon>
        <taxon>Ustilaginomycotina</taxon>
        <taxon>Exobasidiomycetes</taxon>
        <taxon>Tilletiales</taxon>
        <taxon>Tilletiaceae</taxon>
        <taxon>Tilletia</taxon>
    </lineage>
</organism>
<sequence>MGKKKGKGGSSVEKARAKAAKKAKQERSADKKAAKSQLKKDSQLLSTASTSKKGGKSSKKGGVGKTIDDIQDLDALLEQFRQSWAAELTVSEEKLSGPPSRRANATFTSCPNGNDLWLIGGEYFDGDRANFYADVYRYSPDKNEWKSYSSPNQPGPRSAHQVVATPQAGGLLWLFGGEFASARMTSFHHY</sequence>
<dbReference type="Proteomes" id="UP001176517">
    <property type="component" value="Unassembled WGS sequence"/>
</dbReference>
<evidence type="ECO:0000313" key="2">
    <source>
        <dbReference type="EMBL" id="KAK0542799.1"/>
    </source>
</evidence>
<dbReference type="AlphaFoldDB" id="A0AAN6JNU7"/>
<dbReference type="InterPro" id="IPR052588">
    <property type="entry name" value="Kelch_domain_protein"/>
</dbReference>
<reference evidence="2" key="1">
    <citation type="journal article" date="2023" name="PhytoFront">
        <title>Draft Genome Resources of Seven Strains of Tilletia horrida, Causal Agent of Kernel Smut of Rice.</title>
        <authorList>
            <person name="Khanal S."/>
            <person name="Antony Babu S."/>
            <person name="Zhou X.G."/>
        </authorList>
    </citation>
    <scope>NUCLEOTIDE SEQUENCE</scope>
    <source>
        <strain evidence="2">TX6</strain>
    </source>
</reference>
<feature type="compositionally biased region" description="Basic and acidic residues" evidence="1">
    <location>
        <begin position="23"/>
        <end position="42"/>
    </location>
</feature>
<dbReference type="EMBL" id="JAPDMZ010000448">
    <property type="protein sequence ID" value="KAK0542799.1"/>
    <property type="molecule type" value="Genomic_DNA"/>
</dbReference>
<dbReference type="PANTHER" id="PTHR46063:SF1">
    <property type="entry name" value="KELCH DOMAIN-CONTAINING PROTEIN 4"/>
    <property type="match status" value="1"/>
</dbReference>
<dbReference type="SUPFAM" id="SSF117281">
    <property type="entry name" value="Kelch motif"/>
    <property type="match status" value="1"/>
</dbReference>
<proteinExistence type="predicted"/>
<dbReference type="PANTHER" id="PTHR46063">
    <property type="entry name" value="KELCH DOMAIN-CONTAINING PROTEIN"/>
    <property type="match status" value="1"/>
</dbReference>
<feature type="region of interest" description="Disordered" evidence="1">
    <location>
        <begin position="1"/>
        <end position="65"/>
    </location>
</feature>